<sequence>MAIPKHKRELSVSSRRVQLGSVMVPERFTAHLFDFDDNAPNIDITWQVVAGSPVCREVRITAVDTDHEVKVSGLAGVRIEDLLEQTTRDLLWTGDFGDGSQLPTGDAQRAAIREVRQARAARKAKITDELLREVAEVYRANIEHEPTQAVGEHFDKQPRTARLYVQRARERIDPQTGKTFLGKAIQGKAGEQ</sequence>
<proteinExistence type="predicted"/>
<dbReference type="RefSeq" id="WP_189119312.1">
    <property type="nucleotide sequence ID" value="NZ_BMRK01000011.1"/>
</dbReference>
<organism evidence="1 2">
    <name type="scientific">Nocardioides luteus</name>
    <dbReference type="NCBI Taxonomy" id="1844"/>
    <lineage>
        <taxon>Bacteria</taxon>
        <taxon>Bacillati</taxon>
        <taxon>Actinomycetota</taxon>
        <taxon>Actinomycetes</taxon>
        <taxon>Propionibacteriales</taxon>
        <taxon>Nocardioidaceae</taxon>
        <taxon>Nocardioides</taxon>
    </lineage>
</organism>
<evidence type="ECO:0000313" key="2">
    <source>
        <dbReference type="Proteomes" id="UP001142292"/>
    </source>
</evidence>
<comment type="caution">
    <text evidence="1">The sequence shown here is derived from an EMBL/GenBank/DDBJ whole genome shotgun (WGS) entry which is preliminary data.</text>
</comment>
<reference evidence="1" key="2">
    <citation type="submission" date="2023-01" db="EMBL/GenBank/DDBJ databases">
        <authorList>
            <person name="Sun Q."/>
            <person name="Evtushenko L."/>
        </authorList>
    </citation>
    <scope>NUCLEOTIDE SEQUENCE</scope>
    <source>
        <strain evidence="1">VKM Ac-1246</strain>
    </source>
</reference>
<accession>A0ABQ5SS84</accession>
<gene>
    <name evidence="1" type="ORF">GCM10017579_05610</name>
</gene>
<evidence type="ECO:0000313" key="1">
    <source>
        <dbReference type="EMBL" id="GLJ66525.1"/>
    </source>
</evidence>
<dbReference type="EMBL" id="BSEL01000001">
    <property type="protein sequence ID" value="GLJ66525.1"/>
    <property type="molecule type" value="Genomic_DNA"/>
</dbReference>
<name>A0ABQ5SS84_9ACTN</name>
<protein>
    <submittedName>
        <fullName evidence="1">Uncharacterized protein</fullName>
    </submittedName>
</protein>
<reference evidence="1" key="1">
    <citation type="journal article" date="2014" name="Int. J. Syst. Evol. Microbiol.">
        <title>Complete genome of a new Firmicutes species belonging to the dominant human colonic microbiota ('Ruminococcus bicirculans') reveals two chromosomes and a selective capacity to utilize plant glucans.</title>
        <authorList>
            <consortium name="NISC Comparative Sequencing Program"/>
            <person name="Wegmann U."/>
            <person name="Louis P."/>
            <person name="Goesmann A."/>
            <person name="Henrissat B."/>
            <person name="Duncan S.H."/>
            <person name="Flint H.J."/>
        </authorList>
    </citation>
    <scope>NUCLEOTIDE SEQUENCE</scope>
    <source>
        <strain evidence="1">VKM Ac-1246</strain>
    </source>
</reference>
<keyword evidence="2" id="KW-1185">Reference proteome</keyword>
<dbReference type="Proteomes" id="UP001142292">
    <property type="component" value="Unassembled WGS sequence"/>
</dbReference>